<accession>A0A5C1QF48</accession>
<dbReference type="InterPro" id="IPR000683">
    <property type="entry name" value="Gfo/Idh/MocA-like_OxRdtase_N"/>
</dbReference>
<dbReference type="SUPFAM" id="SSF55347">
    <property type="entry name" value="Glyceraldehyde-3-phosphate dehydrogenase-like, C-terminal domain"/>
    <property type="match status" value="1"/>
</dbReference>
<dbReference type="SUPFAM" id="SSF51735">
    <property type="entry name" value="NAD(P)-binding Rossmann-fold domains"/>
    <property type="match status" value="1"/>
</dbReference>
<evidence type="ECO:0000313" key="3">
    <source>
        <dbReference type="EMBL" id="QEN05669.1"/>
    </source>
</evidence>
<dbReference type="EMBL" id="CP035807">
    <property type="protein sequence ID" value="QEN05669.1"/>
    <property type="molecule type" value="Genomic_DNA"/>
</dbReference>
<dbReference type="OrthoDB" id="9815825at2"/>
<feature type="domain" description="GFO/IDH/MocA-like oxidoreductase" evidence="2">
    <location>
        <begin position="140"/>
        <end position="263"/>
    </location>
</feature>
<dbReference type="InterPro" id="IPR055170">
    <property type="entry name" value="GFO_IDH_MocA-like_dom"/>
</dbReference>
<dbReference type="Proteomes" id="UP000323824">
    <property type="component" value="Chromosome"/>
</dbReference>
<gene>
    <name evidence="3" type="ORF">EW093_13430</name>
</gene>
<dbReference type="GO" id="GO:0000166">
    <property type="term" value="F:nucleotide binding"/>
    <property type="evidence" value="ECO:0007669"/>
    <property type="project" value="InterPro"/>
</dbReference>
<evidence type="ECO:0000313" key="4">
    <source>
        <dbReference type="Proteomes" id="UP000323824"/>
    </source>
</evidence>
<reference evidence="3 4" key="2">
    <citation type="submission" date="2019-09" db="EMBL/GenBank/DDBJ databases">
        <title>Complete Genome Sequence and Methylome Analysis of free living Spirochaetas.</title>
        <authorList>
            <person name="Leshcheva N."/>
            <person name="Mikheeva N."/>
        </authorList>
    </citation>
    <scope>NUCLEOTIDE SEQUENCE [LARGE SCALE GENOMIC DNA]</scope>
    <source>
        <strain evidence="3 4">P</strain>
    </source>
</reference>
<organism evidence="3 4">
    <name type="scientific">Thiospirochaeta perfilievii</name>
    <dbReference type="NCBI Taxonomy" id="252967"/>
    <lineage>
        <taxon>Bacteria</taxon>
        <taxon>Pseudomonadati</taxon>
        <taxon>Spirochaetota</taxon>
        <taxon>Spirochaetia</taxon>
        <taxon>Spirochaetales</taxon>
        <taxon>Spirochaetaceae</taxon>
        <taxon>Thiospirochaeta</taxon>
    </lineage>
</organism>
<dbReference type="Gene3D" id="3.30.360.10">
    <property type="entry name" value="Dihydrodipicolinate Reductase, domain 2"/>
    <property type="match status" value="1"/>
</dbReference>
<feature type="domain" description="Gfo/Idh/MocA-like oxidoreductase N-terminal" evidence="1">
    <location>
        <begin position="5"/>
        <end position="128"/>
    </location>
</feature>
<keyword evidence="4" id="KW-1185">Reference proteome</keyword>
<dbReference type="InterPro" id="IPR052515">
    <property type="entry name" value="Gfo/Idh/MocA_Oxidoreductase"/>
</dbReference>
<dbReference type="PANTHER" id="PTHR43249">
    <property type="entry name" value="UDP-N-ACETYL-2-AMINO-2-DEOXY-D-GLUCURONATE OXIDASE"/>
    <property type="match status" value="1"/>
</dbReference>
<dbReference type="Gene3D" id="3.40.50.720">
    <property type="entry name" value="NAD(P)-binding Rossmann-like Domain"/>
    <property type="match status" value="1"/>
</dbReference>
<dbReference type="Pfam" id="PF01408">
    <property type="entry name" value="GFO_IDH_MocA"/>
    <property type="match status" value="1"/>
</dbReference>
<dbReference type="InterPro" id="IPR036291">
    <property type="entry name" value="NAD(P)-bd_dom_sf"/>
</dbReference>
<evidence type="ECO:0000259" key="1">
    <source>
        <dbReference type="Pfam" id="PF01408"/>
    </source>
</evidence>
<dbReference type="PANTHER" id="PTHR43249:SF1">
    <property type="entry name" value="D-GLUCOSIDE 3-DEHYDROGENASE"/>
    <property type="match status" value="1"/>
</dbReference>
<reference evidence="3 4" key="1">
    <citation type="submission" date="2019-02" db="EMBL/GenBank/DDBJ databases">
        <authorList>
            <person name="Fomenkov A."/>
            <person name="Dubinina G."/>
            <person name="Grabovich M."/>
            <person name="Vincze T."/>
            <person name="Roberts R.J."/>
        </authorList>
    </citation>
    <scope>NUCLEOTIDE SEQUENCE [LARGE SCALE GENOMIC DNA]</scope>
    <source>
        <strain evidence="3 4">P</strain>
    </source>
</reference>
<name>A0A5C1QF48_9SPIO</name>
<evidence type="ECO:0000259" key="2">
    <source>
        <dbReference type="Pfam" id="PF22725"/>
    </source>
</evidence>
<sequence length="367" mass="40536">MMKYKVAIIGCGRISYKHVEGFINNVEGVDLVALCDPSVDKMDARVEQYTNAVPGATIKKFLSYKEMLSSMDLDFVTIATESGLHAGITIDCLNAGVHVIVEKPMALSTSDAEAMVKCAKDNNKKLAVCFQNRFNAPIVKTREAFESGRLGRLMHSSVQVRWNRNIDYYKQADWRGTWDIDGGTLMNQCTHGIDLLQWMNETDVVKVHAVTRRFQRPIEAEDFGCAILEFADGSVGMVEGTANVYPKNLNESLSLFGTDGTIVIGGLAVNKFETWRLKDSDIVGDTEDKVIDPNAKDPDSVYGKGHGALFADFIDAIKNNREPLTNGAESKKALEIILAIYKSQKDGKPVELPLDFSTSEMKGVFSE</sequence>
<protein>
    <submittedName>
        <fullName evidence="3">Gfo/Idh/MocA family oxidoreductase</fullName>
    </submittedName>
</protein>
<proteinExistence type="predicted"/>
<dbReference type="AlphaFoldDB" id="A0A5C1QF48"/>
<dbReference type="Pfam" id="PF22725">
    <property type="entry name" value="GFO_IDH_MocA_C3"/>
    <property type="match status" value="1"/>
</dbReference>
<dbReference type="KEGG" id="sper:EW093_13430"/>